<dbReference type="PROSITE" id="PS51767">
    <property type="entry name" value="PEPTIDASE_A1"/>
    <property type="match status" value="1"/>
</dbReference>
<dbReference type="InterPro" id="IPR033121">
    <property type="entry name" value="PEPTIDASE_A1"/>
</dbReference>
<evidence type="ECO:0000256" key="6">
    <source>
        <dbReference type="ARBA" id="ARBA00022750"/>
    </source>
</evidence>
<gene>
    <name evidence="12" type="ORF">OESDEN_05133</name>
</gene>
<evidence type="ECO:0000256" key="8">
    <source>
        <dbReference type="ARBA" id="ARBA00023145"/>
    </source>
</evidence>
<keyword evidence="10" id="KW-0325">Glycoprotein</keyword>
<keyword evidence="5" id="KW-0732">Signal</keyword>
<keyword evidence="6" id="KW-0064">Aspartyl protease</keyword>
<dbReference type="SUPFAM" id="SSF50630">
    <property type="entry name" value="Acid proteases"/>
    <property type="match status" value="1"/>
</dbReference>
<dbReference type="GO" id="GO:0005764">
    <property type="term" value="C:lysosome"/>
    <property type="evidence" value="ECO:0007669"/>
    <property type="project" value="TreeGrafter"/>
</dbReference>
<keyword evidence="7" id="KW-0378">Hydrolase</keyword>
<evidence type="ECO:0000256" key="7">
    <source>
        <dbReference type="ARBA" id="ARBA00022801"/>
    </source>
</evidence>
<dbReference type="InterPro" id="IPR021109">
    <property type="entry name" value="Peptidase_aspartic_dom_sf"/>
</dbReference>
<evidence type="ECO:0000256" key="4">
    <source>
        <dbReference type="ARBA" id="ARBA00022670"/>
    </source>
</evidence>
<dbReference type="FunFam" id="2.40.70.10:FF:000058">
    <property type="entry name" value="ASpartyl Protease"/>
    <property type="match status" value="1"/>
</dbReference>
<evidence type="ECO:0000313" key="12">
    <source>
        <dbReference type="EMBL" id="KHJ94931.1"/>
    </source>
</evidence>
<dbReference type="InterPro" id="IPR001461">
    <property type="entry name" value="Aspartic_peptidase_A1"/>
</dbReference>
<evidence type="ECO:0000256" key="9">
    <source>
        <dbReference type="ARBA" id="ARBA00023157"/>
    </source>
</evidence>
<evidence type="ECO:0000259" key="11">
    <source>
        <dbReference type="PROSITE" id="PS51767"/>
    </source>
</evidence>
<dbReference type="Pfam" id="PF00026">
    <property type="entry name" value="Asp"/>
    <property type="match status" value="1"/>
</dbReference>
<dbReference type="GO" id="GO:0006508">
    <property type="term" value="P:proteolysis"/>
    <property type="evidence" value="ECO:0007669"/>
    <property type="project" value="UniProtKB-KW"/>
</dbReference>
<keyword evidence="8" id="KW-0865">Zymogen</keyword>
<dbReference type="OrthoDB" id="5839471at2759"/>
<evidence type="ECO:0000256" key="5">
    <source>
        <dbReference type="ARBA" id="ARBA00022729"/>
    </source>
</evidence>
<evidence type="ECO:0000256" key="3">
    <source>
        <dbReference type="ARBA" id="ARBA00022525"/>
    </source>
</evidence>
<dbReference type="PANTHER" id="PTHR47966:SF5">
    <property type="entry name" value="ASPARTIC PROTEASE 10"/>
    <property type="match status" value="1"/>
</dbReference>
<dbReference type="Proteomes" id="UP000053660">
    <property type="component" value="Unassembled WGS sequence"/>
</dbReference>
<dbReference type="PANTHER" id="PTHR47966">
    <property type="entry name" value="BETA-SITE APP-CLEAVING ENZYME, ISOFORM A-RELATED"/>
    <property type="match status" value="1"/>
</dbReference>
<dbReference type="GO" id="GO:0005576">
    <property type="term" value="C:extracellular region"/>
    <property type="evidence" value="ECO:0007669"/>
    <property type="project" value="UniProtKB-SubCell"/>
</dbReference>
<keyword evidence="9" id="KW-1015">Disulfide bond</keyword>
<evidence type="ECO:0000256" key="1">
    <source>
        <dbReference type="ARBA" id="ARBA00004613"/>
    </source>
</evidence>
<organism evidence="12 13">
    <name type="scientific">Oesophagostomum dentatum</name>
    <name type="common">Nodular worm</name>
    <dbReference type="NCBI Taxonomy" id="61180"/>
    <lineage>
        <taxon>Eukaryota</taxon>
        <taxon>Metazoa</taxon>
        <taxon>Ecdysozoa</taxon>
        <taxon>Nematoda</taxon>
        <taxon>Chromadorea</taxon>
        <taxon>Rhabditida</taxon>
        <taxon>Rhabditina</taxon>
        <taxon>Rhabditomorpha</taxon>
        <taxon>Strongyloidea</taxon>
        <taxon>Strongylidae</taxon>
        <taxon>Oesophagostomum</taxon>
    </lineage>
</organism>
<dbReference type="PRINTS" id="PR00792">
    <property type="entry name" value="PEPSIN"/>
</dbReference>
<evidence type="ECO:0000256" key="10">
    <source>
        <dbReference type="ARBA" id="ARBA00023180"/>
    </source>
</evidence>
<name>A0A0B1TFN2_OESDE</name>
<keyword evidence="13" id="KW-1185">Reference proteome</keyword>
<feature type="domain" description="Peptidase A1" evidence="11">
    <location>
        <begin position="1"/>
        <end position="285"/>
    </location>
</feature>
<sequence length="290" mass="31201">MADTANGCTAKHRFNQSLSSTYVRQSGSFEMSYQTGDVSGFLGQDTFCLYNTTLCATGQIFGQVTEMGQGFDKQPEDGMIGLGWPALALNSITPPMFNLLNQGELDQPYFVVYMKHLGAHSDVNGGQLTVGALDTEHCSSTFDMIPLTSRTYWQFKMSSVSTGSYASIPSNGWQAVSDTASTFIGGPKAIIDSIANEVGAVWMESLGSYFIECGGNDPDVVFGINGNSYTVTQTNYKISTGVGLCMFAFFPSTASGFYPAWMLGPPLIREYCQIHDMQNGAIGMAKAISA</sequence>
<accession>A0A0B1TFN2</accession>
<dbReference type="EMBL" id="KN550145">
    <property type="protein sequence ID" value="KHJ94931.1"/>
    <property type="molecule type" value="Genomic_DNA"/>
</dbReference>
<dbReference type="AlphaFoldDB" id="A0A0B1TFN2"/>
<keyword evidence="3" id="KW-0964">Secreted</keyword>
<reference evidence="12 13" key="1">
    <citation type="submission" date="2014-03" db="EMBL/GenBank/DDBJ databases">
        <title>Draft genome of the hookworm Oesophagostomum dentatum.</title>
        <authorList>
            <person name="Mitreva M."/>
        </authorList>
    </citation>
    <scope>NUCLEOTIDE SEQUENCE [LARGE SCALE GENOMIC DNA]</scope>
    <source>
        <strain evidence="12 13">OD-Hann</strain>
    </source>
</reference>
<evidence type="ECO:0000256" key="2">
    <source>
        <dbReference type="ARBA" id="ARBA00007447"/>
    </source>
</evidence>
<dbReference type="Gene3D" id="2.40.70.10">
    <property type="entry name" value="Acid Proteases"/>
    <property type="match status" value="2"/>
</dbReference>
<comment type="similarity">
    <text evidence="2">Belongs to the peptidase A1 family.</text>
</comment>
<comment type="subcellular location">
    <subcellularLocation>
        <location evidence="1">Secreted</location>
    </subcellularLocation>
</comment>
<dbReference type="GO" id="GO:0004190">
    <property type="term" value="F:aspartic-type endopeptidase activity"/>
    <property type="evidence" value="ECO:0007669"/>
    <property type="project" value="UniProtKB-KW"/>
</dbReference>
<keyword evidence="4 12" id="KW-0645">Protease</keyword>
<evidence type="ECO:0000313" key="13">
    <source>
        <dbReference type="Proteomes" id="UP000053660"/>
    </source>
</evidence>
<protein>
    <submittedName>
        <fullName evidence="12">Eukaryotic aspartyl protease</fullName>
    </submittedName>
</protein>
<proteinExistence type="inferred from homology"/>